<evidence type="ECO:0000313" key="5">
    <source>
        <dbReference type="Proteomes" id="UP000280296"/>
    </source>
</evidence>
<evidence type="ECO:0000256" key="2">
    <source>
        <dbReference type="SAM" id="MobiDB-lite"/>
    </source>
</evidence>
<feature type="signal peptide" evidence="3">
    <location>
        <begin position="1"/>
        <end position="20"/>
    </location>
</feature>
<feature type="region of interest" description="Disordered" evidence="2">
    <location>
        <begin position="30"/>
        <end position="54"/>
    </location>
</feature>
<dbReference type="InterPro" id="IPR010131">
    <property type="entry name" value="MdtP/NodT-like"/>
</dbReference>
<reference evidence="4 5" key="1">
    <citation type="submission" date="2018-12" db="EMBL/GenBank/DDBJ databases">
        <authorList>
            <person name="Toschakov S.V."/>
        </authorList>
    </citation>
    <scope>NUCLEOTIDE SEQUENCE [LARGE SCALE GENOMIC DNA]</scope>
    <source>
        <strain evidence="4 5">GM2012</strain>
    </source>
</reference>
<accession>A0A432MQR2</accession>
<evidence type="ECO:0000313" key="4">
    <source>
        <dbReference type="EMBL" id="RUL89477.1"/>
    </source>
</evidence>
<evidence type="ECO:0000256" key="1">
    <source>
        <dbReference type="ARBA" id="ARBA00007613"/>
    </source>
</evidence>
<feature type="chain" id="PRO_5019426774" evidence="3">
    <location>
        <begin position="21"/>
        <end position="455"/>
    </location>
</feature>
<sequence length="455" mass="49103">MLRYFACLLCVTALSGEAFARDRTLLAQATSDAPPGGQMSTADAKATAKPRGSKAKAEAVTLDEAILRGLARSPRLKASQAAEAASRGERRQAGALLNPEVSFSKENFRAGKAYKVISPAQNVYGVSQRVEVGGKIASRERIAEEGVQIASLETRATALDLIRDITIAYAEAVAAEENVRLSAEQKELADDVLKSVSMRVEAAASPQIQRSRAEVERSAAAVALDGAKREREIARRALATLMGQVEADFKLDNKAFFTLSKPDAPEDPEGLKGNPDVLKLNPALEQSRARLELERANAIPDPLLSAGVIEIPSARDKAFVVGVSLPLPVFNANRGNIERARGELSRTEQENRRVALSLDADLARAGQQLENAYVQANTLKSRIIPSAQEAFSLAREGYGLGRFPYLEVLDAQRSLFAVKQQHIAALRQYHTARAVVERLTASHADDAANMLARSD</sequence>
<dbReference type="GO" id="GO:0015562">
    <property type="term" value="F:efflux transmembrane transporter activity"/>
    <property type="evidence" value="ECO:0007669"/>
    <property type="project" value="InterPro"/>
</dbReference>
<dbReference type="InterPro" id="IPR003423">
    <property type="entry name" value="OMP_efflux"/>
</dbReference>
<dbReference type="EMBL" id="RYZH01000002">
    <property type="protein sequence ID" value="RUL89477.1"/>
    <property type="molecule type" value="Genomic_DNA"/>
</dbReference>
<keyword evidence="3" id="KW-0732">Signal</keyword>
<proteinExistence type="inferred from homology"/>
<gene>
    <name evidence="4" type="ORF">TsocGM_01510</name>
</gene>
<dbReference type="Proteomes" id="UP000280296">
    <property type="component" value="Unassembled WGS sequence"/>
</dbReference>
<organism evidence="4 5">
    <name type="scientific">Tautonia sociabilis</name>
    <dbReference type="NCBI Taxonomy" id="2080755"/>
    <lineage>
        <taxon>Bacteria</taxon>
        <taxon>Pseudomonadati</taxon>
        <taxon>Planctomycetota</taxon>
        <taxon>Planctomycetia</taxon>
        <taxon>Isosphaerales</taxon>
        <taxon>Isosphaeraceae</taxon>
        <taxon>Tautonia</taxon>
    </lineage>
</organism>
<dbReference type="PANTHER" id="PTHR30203:SF24">
    <property type="entry name" value="BLR4935 PROTEIN"/>
    <property type="match status" value="1"/>
</dbReference>
<dbReference type="SUPFAM" id="SSF56954">
    <property type="entry name" value="Outer membrane efflux proteins (OEP)"/>
    <property type="match status" value="1"/>
</dbReference>
<dbReference type="Pfam" id="PF02321">
    <property type="entry name" value="OEP"/>
    <property type="match status" value="2"/>
</dbReference>
<reference evidence="4 5" key="2">
    <citation type="submission" date="2019-01" db="EMBL/GenBank/DDBJ databases">
        <title>Tautonia sociabilis, a novel thermotolerant planctomycete of Isosphaeraceae family, isolated from a 4000 m deep subterranean habitat.</title>
        <authorList>
            <person name="Kovaleva O.L."/>
            <person name="Elcheninov A.G."/>
            <person name="Van Heerden E."/>
            <person name="Toshchakov S.V."/>
            <person name="Novikov A."/>
            <person name="Bonch-Osmolovskaya E.A."/>
            <person name="Kublanov I.V."/>
        </authorList>
    </citation>
    <scope>NUCLEOTIDE SEQUENCE [LARGE SCALE GENOMIC DNA]</scope>
    <source>
        <strain evidence="4 5">GM2012</strain>
    </source>
</reference>
<protein>
    <submittedName>
        <fullName evidence="4">TolC family protein</fullName>
    </submittedName>
</protein>
<dbReference type="PANTHER" id="PTHR30203">
    <property type="entry name" value="OUTER MEMBRANE CATION EFFLUX PROTEIN"/>
    <property type="match status" value="1"/>
</dbReference>
<dbReference type="Gene3D" id="1.20.1600.10">
    <property type="entry name" value="Outer membrane efflux proteins (OEP)"/>
    <property type="match status" value="1"/>
</dbReference>
<comment type="similarity">
    <text evidence="1">Belongs to the outer membrane factor (OMF) (TC 1.B.17) family.</text>
</comment>
<keyword evidence="5" id="KW-1185">Reference proteome</keyword>
<dbReference type="AlphaFoldDB" id="A0A432MQR2"/>
<name>A0A432MQR2_9BACT</name>
<evidence type="ECO:0000256" key="3">
    <source>
        <dbReference type="SAM" id="SignalP"/>
    </source>
</evidence>
<comment type="caution">
    <text evidence="4">The sequence shown here is derived from an EMBL/GenBank/DDBJ whole genome shotgun (WGS) entry which is preliminary data.</text>
</comment>